<keyword evidence="1" id="KW-0862">Zinc</keyword>
<sequence length="1121" mass="126527">MLEVAKKAKPTTLTPQGSPASSAPSTPKKSAMTERIAQEKARLKKLEHELSEKLKLYGRQKGEGKNSSLVSPSKPSQNNKDSLDVKRSERDEKQPVQVGTSSSNSSHLLSERQDFDSRGQSNQFLDGEKEVASSKDSKTPEAVELTITAQQLECIRKLQAEKEKKGPQFSASNLDIPLTAHQRSTLCVCLPFGCELKNTVTDQDTGGLCGEEHRGTESAAAGEINSRGGDEVLSCPLEKYQSQLLHLKSYRLSPYFRIQGGFSLTSLTFSNKLNPAWPLCNFDLQGKCNDEDCKFQHSIACKLSHEETLQDLAAYDPDLTVDCKDLKELQERIESFTKTFTKQYQDKMSWDELCILLVNDVKKHRKGNGPFNISLQPRTWKLQQTNKKRVEYNEDDGADDFGKGIVFSKKGKIHGAVSQTRESNGRLTRPAAEESQEIRYFLEEYNSIEALEASLDNSPGDVALWIKLARLKLHQNHDATHAENEDSRNNVMRALSTLSRGLEENTQSEELWLEYLELYSSQSSRQELREICDQAVEFSPTYSVWWKYLEYSQTYHDKRTVCLRLISFLTVNPFDPVELHSHCLLETLLYLIQLELYSGHYKSALAVFKAALAKKPGSSSSEVPDLSSRLLPSDICFAWLAYIHVFEFHRLPAPWFDPRHGKPSRMVTKEDLVFPWKPSQQSRAPGEKLLVMFQDALKACSVLAKSFADKLTICLPLYKNLIALERAYGRTDSARGICRHLLKDNPTVVVLWLCLAALEDSMEKGGGVEQVYIEALDKCEGHAELSYSAARFYLEQNEVQKAVSVLVKCVHCKFATASEPQEGEVHSLATIPSEDQDVDPVALYCKLLSQPLPYDYKCPPLMPGVNPQSLGREKLFLWLSYCLLLEISPPATTLWDNLTAESAFETAVHSPLDRQDVQTLWIDYLFYQRSKASRDTSSSSLLQQQSMDELVNRCLMSVSTSCSLPHSSSAVWQDYRFHNQVISISLSCHPQSSWSAVFKKYLRLFPGSVSLALRACKHEVEKKRSDQAKRISASFLSENPYSISMWKVAISIELQRNCVKEARKMYQQTTEILPFAATLWKDFLMFELARSGNGTAVQEILAKSRQIGVELEEFLNTLLGK</sequence>
<organism evidence="4 5">
    <name type="scientific">Desmophyllum pertusum</name>
    <dbReference type="NCBI Taxonomy" id="174260"/>
    <lineage>
        <taxon>Eukaryota</taxon>
        <taxon>Metazoa</taxon>
        <taxon>Cnidaria</taxon>
        <taxon>Anthozoa</taxon>
        <taxon>Hexacorallia</taxon>
        <taxon>Scleractinia</taxon>
        <taxon>Caryophylliina</taxon>
        <taxon>Caryophylliidae</taxon>
        <taxon>Desmophyllum</taxon>
    </lineage>
</organism>
<dbReference type="GO" id="GO:0008270">
    <property type="term" value="F:zinc ion binding"/>
    <property type="evidence" value="ECO:0007669"/>
    <property type="project" value="UniProtKB-KW"/>
</dbReference>
<dbReference type="InterPro" id="IPR019607">
    <property type="entry name" value="Putative_zinc-finger_domain"/>
</dbReference>
<evidence type="ECO:0000259" key="3">
    <source>
        <dbReference type="PROSITE" id="PS50103"/>
    </source>
</evidence>
<evidence type="ECO:0000256" key="2">
    <source>
        <dbReference type="SAM" id="MobiDB-lite"/>
    </source>
</evidence>
<reference evidence="4" key="1">
    <citation type="submission" date="2023-01" db="EMBL/GenBank/DDBJ databases">
        <title>Genome assembly of the deep-sea coral Lophelia pertusa.</title>
        <authorList>
            <person name="Herrera S."/>
            <person name="Cordes E."/>
        </authorList>
    </citation>
    <scope>NUCLEOTIDE SEQUENCE</scope>
    <source>
        <strain evidence="4">USNM1676648</strain>
        <tissue evidence="4">Polyp</tissue>
    </source>
</reference>
<dbReference type="InterPro" id="IPR013633">
    <property type="entry name" value="NRDE-2"/>
</dbReference>
<dbReference type="Proteomes" id="UP001163046">
    <property type="component" value="Unassembled WGS sequence"/>
</dbReference>
<dbReference type="Gene3D" id="1.25.40.10">
    <property type="entry name" value="Tetratricopeptide repeat domain"/>
    <property type="match status" value="3"/>
</dbReference>
<dbReference type="GO" id="GO:0006396">
    <property type="term" value="P:RNA processing"/>
    <property type="evidence" value="ECO:0007669"/>
    <property type="project" value="InterPro"/>
</dbReference>
<proteinExistence type="predicted"/>
<dbReference type="GO" id="GO:0000178">
    <property type="term" value="C:exosome (RNase complex)"/>
    <property type="evidence" value="ECO:0007669"/>
    <property type="project" value="TreeGrafter"/>
</dbReference>
<comment type="caution">
    <text evidence="4">The sequence shown here is derived from an EMBL/GenBank/DDBJ whole genome shotgun (WGS) entry which is preliminary data.</text>
</comment>
<dbReference type="InterPro" id="IPR000571">
    <property type="entry name" value="Znf_CCCH"/>
</dbReference>
<feature type="compositionally biased region" description="Basic and acidic residues" evidence="2">
    <location>
        <begin position="126"/>
        <end position="141"/>
    </location>
</feature>
<evidence type="ECO:0000313" key="4">
    <source>
        <dbReference type="EMBL" id="KAJ7379200.1"/>
    </source>
</evidence>
<dbReference type="Pfam" id="PF10650">
    <property type="entry name" value="zf-C3H1"/>
    <property type="match status" value="1"/>
</dbReference>
<dbReference type="SMART" id="SM00386">
    <property type="entry name" value="HAT"/>
    <property type="match status" value="7"/>
</dbReference>
<feature type="region of interest" description="Disordered" evidence="2">
    <location>
        <begin position="1"/>
        <end position="141"/>
    </location>
</feature>
<dbReference type="InterPro" id="IPR011990">
    <property type="entry name" value="TPR-like_helical_dom_sf"/>
</dbReference>
<dbReference type="OrthoDB" id="1922977at2759"/>
<evidence type="ECO:0000256" key="1">
    <source>
        <dbReference type="PROSITE-ProRule" id="PRU00723"/>
    </source>
</evidence>
<dbReference type="GO" id="GO:0005634">
    <property type="term" value="C:nucleus"/>
    <property type="evidence" value="ECO:0007669"/>
    <property type="project" value="TreeGrafter"/>
</dbReference>
<name>A0A9X0CXJ3_9CNID</name>
<keyword evidence="1" id="KW-0863">Zinc-finger</keyword>
<feature type="compositionally biased region" description="Basic and acidic residues" evidence="2">
    <location>
        <begin position="81"/>
        <end position="94"/>
    </location>
</feature>
<protein>
    <recommendedName>
        <fullName evidence="3">C3H1-type domain-containing protein</fullName>
    </recommendedName>
</protein>
<dbReference type="InterPro" id="IPR039278">
    <property type="entry name" value="Red1"/>
</dbReference>
<dbReference type="SUPFAM" id="SSF48452">
    <property type="entry name" value="TPR-like"/>
    <property type="match status" value="2"/>
</dbReference>
<feature type="compositionally biased region" description="Low complexity" evidence="2">
    <location>
        <begin position="18"/>
        <end position="30"/>
    </location>
</feature>
<dbReference type="EMBL" id="MU826359">
    <property type="protein sequence ID" value="KAJ7379200.1"/>
    <property type="molecule type" value="Genomic_DNA"/>
</dbReference>
<accession>A0A9X0CXJ3</accession>
<dbReference type="PANTHER" id="PTHR21563">
    <property type="entry name" value="ZINC FINGER C3H1 DOMAIN-CONTAINING PROTEIN"/>
    <property type="match status" value="1"/>
</dbReference>
<gene>
    <name evidence="4" type="ORF">OS493_017704</name>
</gene>
<dbReference type="Pfam" id="PF08424">
    <property type="entry name" value="NRDE-2"/>
    <property type="match status" value="1"/>
</dbReference>
<keyword evidence="5" id="KW-1185">Reference proteome</keyword>
<dbReference type="PROSITE" id="PS50103">
    <property type="entry name" value="ZF_C3H1"/>
    <property type="match status" value="1"/>
</dbReference>
<feature type="compositionally biased region" description="Polar residues" evidence="2">
    <location>
        <begin position="65"/>
        <end position="80"/>
    </location>
</feature>
<feature type="domain" description="C3H1-type" evidence="3">
    <location>
        <begin position="274"/>
        <end position="300"/>
    </location>
</feature>
<keyword evidence="1" id="KW-0479">Metal-binding</keyword>
<dbReference type="InterPro" id="IPR003107">
    <property type="entry name" value="HAT"/>
</dbReference>
<dbReference type="PANTHER" id="PTHR21563:SF3">
    <property type="entry name" value="ZINC FINGER C3H1 DOMAIN-CONTAINING PROTEIN"/>
    <property type="match status" value="1"/>
</dbReference>
<dbReference type="AlphaFoldDB" id="A0A9X0CXJ3"/>
<evidence type="ECO:0000313" key="5">
    <source>
        <dbReference type="Proteomes" id="UP001163046"/>
    </source>
</evidence>
<feature type="compositionally biased region" description="Basic and acidic residues" evidence="2">
    <location>
        <begin position="36"/>
        <end position="64"/>
    </location>
</feature>
<feature type="zinc finger region" description="C3H1-type" evidence="1">
    <location>
        <begin position="274"/>
        <end position="300"/>
    </location>
</feature>